<keyword evidence="3" id="KW-1185">Reference proteome</keyword>
<name>A0A7I8JS38_SPIIN</name>
<evidence type="ECO:0000313" key="3">
    <source>
        <dbReference type="Proteomes" id="UP000663760"/>
    </source>
</evidence>
<evidence type="ECO:0000313" key="2">
    <source>
        <dbReference type="EMBL" id="CAA7410238.1"/>
    </source>
</evidence>
<dbReference type="EMBL" id="LR746280">
    <property type="protein sequence ID" value="CAA7410238.1"/>
    <property type="molecule type" value="Genomic_DNA"/>
</dbReference>
<protein>
    <submittedName>
        <fullName evidence="1">Uncharacterized protein</fullName>
    </submittedName>
</protein>
<gene>
    <name evidence="1" type="ORF">SI7747_17019443</name>
    <name evidence="2" type="ORF">SI8410_17020916</name>
</gene>
<evidence type="ECO:0000313" key="1">
    <source>
        <dbReference type="EMBL" id="CAA2633972.1"/>
    </source>
</evidence>
<proteinExistence type="predicted"/>
<organism evidence="1">
    <name type="scientific">Spirodela intermedia</name>
    <name type="common">Intermediate duckweed</name>
    <dbReference type="NCBI Taxonomy" id="51605"/>
    <lineage>
        <taxon>Eukaryota</taxon>
        <taxon>Viridiplantae</taxon>
        <taxon>Streptophyta</taxon>
        <taxon>Embryophyta</taxon>
        <taxon>Tracheophyta</taxon>
        <taxon>Spermatophyta</taxon>
        <taxon>Magnoliopsida</taxon>
        <taxon>Liliopsida</taxon>
        <taxon>Araceae</taxon>
        <taxon>Lemnoideae</taxon>
        <taxon>Spirodela</taxon>
    </lineage>
</organism>
<accession>A0A7I8JS38</accession>
<dbReference type="Proteomes" id="UP000663760">
    <property type="component" value="Chromosome 17"/>
</dbReference>
<dbReference type="AlphaFoldDB" id="A0A7I8JS38"/>
<dbReference type="EMBL" id="LR743604">
    <property type="protein sequence ID" value="CAA2633972.1"/>
    <property type="molecule type" value="Genomic_DNA"/>
</dbReference>
<sequence length="19" mass="2239">MYKCIYNVDGDTLPLHQDI</sequence>
<reference evidence="1" key="1">
    <citation type="submission" date="2019-12" db="EMBL/GenBank/DDBJ databases">
        <authorList>
            <person name="Scholz U."/>
            <person name="Mascher M."/>
            <person name="Fiebig A."/>
        </authorList>
    </citation>
    <scope>NUCLEOTIDE SEQUENCE</scope>
</reference>